<dbReference type="AlphaFoldDB" id="A0A2S9QG88"/>
<keyword evidence="1" id="KW-0732">Signal</keyword>
<name>A0A2S9QG88_9HYPH</name>
<protein>
    <submittedName>
        <fullName evidence="2">Transporter</fullName>
    </submittedName>
</protein>
<keyword evidence="3" id="KW-1185">Reference proteome</keyword>
<dbReference type="OrthoDB" id="191143at2"/>
<feature type="chain" id="PRO_5015665161" evidence="1">
    <location>
        <begin position="28"/>
        <end position="296"/>
    </location>
</feature>
<accession>A0A2S9QG88</accession>
<gene>
    <name evidence="2" type="ORF">C5L14_03805</name>
</gene>
<organism evidence="2 3">
    <name type="scientific">Labrys okinawensis</name>
    <dbReference type="NCBI Taxonomy" id="346911"/>
    <lineage>
        <taxon>Bacteria</taxon>
        <taxon>Pseudomonadati</taxon>
        <taxon>Pseudomonadota</taxon>
        <taxon>Alphaproteobacteria</taxon>
        <taxon>Hyphomicrobiales</taxon>
        <taxon>Xanthobacteraceae</taxon>
        <taxon>Labrys</taxon>
    </lineage>
</organism>
<reference evidence="2 3" key="1">
    <citation type="submission" date="2018-02" db="EMBL/GenBank/DDBJ databases">
        <title>Whole genome sequencing of endophytic bacterium.</title>
        <authorList>
            <person name="Eedara R."/>
            <person name="Podile A.R."/>
        </authorList>
    </citation>
    <scope>NUCLEOTIDE SEQUENCE [LARGE SCALE GENOMIC DNA]</scope>
    <source>
        <strain evidence="2 3">RP1T</strain>
    </source>
</reference>
<comment type="caution">
    <text evidence="2">The sequence shown here is derived from an EMBL/GenBank/DDBJ whole genome shotgun (WGS) entry which is preliminary data.</text>
</comment>
<proteinExistence type="predicted"/>
<dbReference type="RefSeq" id="WP_105860727.1">
    <property type="nucleotide sequence ID" value="NZ_PUEJ01000002.1"/>
</dbReference>
<evidence type="ECO:0000256" key="1">
    <source>
        <dbReference type="SAM" id="SignalP"/>
    </source>
</evidence>
<dbReference type="Proteomes" id="UP000237682">
    <property type="component" value="Unassembled WGS sequence"/>
</dbReference>
<dbReference type="Pfam" id="PF13557">
    <property type="entry name" value="Phenol_MetA_deg"/>
    <property type="match status" value="1"/>
</dbReference>
<evidence type="ECO:0000313" key="2">
    <source>
        <dbReference type="EMBL" id="PRH88376.1"/>
    </source>
</evidence>
<dbReference type="EMBL" id="PUEJ01000002">
    <property type="protein sequence ID" value="PRH88376.1"/>
    <property type="molecule type" value="Genomic_DNA"/>
</dbReference>
<evidence type="ECO:0000313" key="3">
    <source>
        <dbReference type="Proteomes" id="UP000237682"/>
    </source>
</evidence>
<dbReference type="InterPro" id="IPR025737">
    <property type="entry name" value="FApF"/>
</dbReference>
<sequence>MTSKLRRKALACAALMTCLMAPNAAKAIDIYPGDYTALPSGTNLALGYFGFTANSRLDIEGIGKIPKSRYQTAVGILRYLHYSDINGMPIAVQAFLPIGGFTQHQIGGVDARSKSGIGDLTLGFTVFPLHGADQPGGTTVGLTAYVSAPTGNYSARAPFNIGTGTWYFTPQLGVIQNLGKGFFIDAAADVALYIDHTEYGLKRSQDPSVQLQAYLRYQFSPATSVSFGYSGHFGGRQSVGGTYTGLKTDSHGLRAFASHMLTPTWQISGVVGADIANAKGGFRNDFTGQIRLMKIF</sequence>
<feature type="signal peptide" evidence="1">
    <location>
        <begin position="1"/>
        <end position="27"/>
    </location>
</feature>